<evidence type="ECO:0000256" key="2">
    <source>
        <dbReference type="ARBA" id="ARBA00023180"/>
    </source>
</evidence>
<organism evidence="9">
    <name type="scientific">Anisakis simplex</name>
    <name type="common">Herring worm</name>
    <dbReference type="NCBI Taxonomy" id="6269"/>
    <lineage>
        <taxon>Eukaryota</taxon>
        <taxon>Metazoa</taxon>
        <taxon>Ecdysozoa</taxon>
        <taxon>Nematoda</taxon>
        <taxon>Chromadorea</taxon>
        <taxon>Rhabditida</taxon>
        <taxon>Spirurina</taxon>
        <taxon>Ascaridomorpha</taxon>
        <taxon>Ascaridoidea</taxon>
        <taxon>Anisakidae</taxon>
        <taxon>Anisakis</taxon>
        <taxon>Anisakis simplex complex</taxon>
    </lineage>
</organism>
<dbReference type="PANTHER" id="PTHR10605:SF65">
    <property type="entry name" value="GH20068P"/>
    <property type="match status" value="1"/>
</dbReference>
<dbReference type="WBParaSite" id="ASIM_0001084301-mRNA-1">
    <property type="protein sequence ID" value="ASIM_0001084301-mRNA-1"/>
    <property type="gene ID" value="ASIM_0001084301"/>
</dbReference>
<protein>
    <submittedName>
        <fullName evidence="9">Sulfotransfer_1 domain-containing protein</fullName>
    </submittedName>
</protein>
<feature type="binding site" evidence="4">
    <location>
        <position position="201"/>
    </location>
    <ligand>
        <name>3'-phosphoadenylyl sulfate</name>
        <dbReference type="ChEBI" id="CHEBI:58339"/>
    </ligand>
</feature>
<gene>
    <name evidence="7" type="ORF">ASIM_LOCUS10401</name>
</gene>
<name>A0A0M3JSA7_ANISI</name>
<dbReference type="Proteomes" id="UP000267096">
    <property type="component" value="Unassembled WGS sequence"/>
</dbReference>
<feature type="disulfide bond" evidence="5">
    <location>
        <begin position="314"/>
        <end position="325"/>
    </location>
</feature>
<feature type="binding site" evidence="4">
    <location>
        <position position="313"/>
    </location>
    <ligand>
        <name>3'-phosphoadenylyl sulfate</name>
        <dbReference type="ChEBI" id="CHEBI:58339"/>
    </ligand>
</feature>
<keyword evidence="8" id="KW-1185">Reference proteome</keyword>
<proteinExistence type="predicted"/>
<dbReference type="Gene3D" id="3.40.50.300">
    <property type="entry name" value="P-loop containing nucleotide triphosphate hydrolases"/>
    <property type="match status" value="1"/>
</dbReference>
<dbReference type="InterPro" id="IPR027417">
    <property type="entry name" value="P-loop_NTPase"/>
</dbReference>
<reference evidence="9" key="1">
    <citation type="submission" date="2017-02" db="UniProtKB">
        <authorList>
            <consortium name="WormBaseParasite"/>
        </authorList>
    </citation>
    <scope>IDENTIFICATION</scope>
</reference>
<reference evidence="7 8" key="2">
    <citation type="submission" date="2018-11" db="EMBL/GenBank/DDBJ databases">
        <authorList>
            <consortium name="Pathogen Informatics"/>
        </authorList>
    </citation>
    <scope>NUCLEOTIDE SEQUENCE [LARGE SCALE GENOMIC DNA]</scope>
</reference>
<feature type="active site" description="For sulfotransferase activity" evidence="3">
    <location>
        <position position="87"/>
    </location>
</feature>
<feature type="binding site" evidence="4">
    <location>
        <begin position="87"/>
        <end position="91"/>
    </location>
    <ligand>
        <name>3'-phosphoadenylyl sulfate</name>
        <dbReference type="ChEBI" id="CHEBI:58339"/>
    </ligand>
</feature>
<feature type="binding site" evidence="4">
    <location>
        <position position="209"/>
    </location>
    <ligand>
        <name>3'-phosphoadenylyl sulfate</name>
        <dbReference type="ChEBI" id="CHEBI:58339"/>
    </ligand>
</feature>
<evidence type="ECO:0000256" key="4">
    <source>
        <dbReference type="PIRSR" id="PIRSR637359-2"/>
    </source>
</evidence>
<evidence type="ECO:0000256" key="5">
    <source>
        <dbReference type="PIRSR" id="PIRSR637359-3"/>
    </source>
</evidence>
<feature type="binding site" evidence="4">
    <location>
        <begin position="330"/>
        <end position="334"/>
    </location>
    <ligand>
        <name>3'-phosphoadenylyl sulfate</name>
        <dbReference type="ChEBI" id="CHEBI:58339"/>
    </ligand>
</feature>
<sequence length="367" mass="42375">MDLSKLRAVIPPICLVLALVVLVNVSYMSVKVSTTPLSESPLYGQYDVEYASASNGVVSESLPLPSPSAAVKRVQRLPQCLIIGVRKGGTRALLDALALHPQIRVARREMHFFNSNETYAKGIDWYRSQMPFTYDGQDKNALNSFGAVLTNKLGIADWMKRQQASKFQVTIEKTPGYFTNQFAAERAYRMNSTVKLILIVRDPVTRAISDFTQVIHTKQERNKTLPDFETEAFLQSDAQTINVDYKPVRNSLYSLHLREWLKYFPLQNFLILDGDRFVLQPLIELRKVERFLRVAANGIDKDQVVFNRRKGFYCFRQKDHRTAKCLGNTKGRAHAQISQHSQQKLRKNFLAYNRQFYKMVNRWWPWD</sequence>
<keyword evidence="5" id="KW-1015">Disulfide bond</keyword>
<evidence type="ECO:0000313" key="9">
    <source>
        <dbReference type="WBParaSite" id="ASIM_0001084301-mRNA-1"/>
    </source>
</evidence>
<dbReference type="Pfam" id="PF00685">
    <property type="entry name" value="Sulfotransfer_1"/>
    <property type="match status" value="1"/>
</dbReference>
<evidence type="ECO:0000259" key="6">
    <source>
        <dbReference type="Pfam" id="PF00685"/>
    </source>
</evidence>
<feature type="domain" description="Sulfotransferase" evidence="6">
    <location>
        <begin position="78"/>
        <end position="335"/>
    </location>
</feature>
<evidence type="ECO:0000256" key="3">
    <source>
        <dbReference type="PIRSR" id="PIRSR637359-1"/>
    </source>
</evidence>
<dbReference type="GO" id="GO:0008467">
    <property type="term" value="F:[heparan sulfate]-glucosamine 3-sulfotransferase activity"/>
    <property type="evidence" value="ECO:0007669"/>
    <property type="project" value="TreeGrafter"/>
</dbReference>
<evidence type="ECO:0000313" key="8">
    <source>
        <dbReference type="Proteomes" id="UP000267096"/>
    </source>
</evidence>
<evidence type="ECO:0000256" key="1">
    <source>
        <dbReference type="ARBA" id="ARBA00022679"/>
    </source>
</evidence>
<accession>A0A0M3JSA7</accession>
<dbReference type="AlphaFoldDB" id="A0A0M3JSA7"/>
<dbReference type="OrthoDB" id="411451at2759"/>
<dbReference type="SUPFAM" id="SSF52540">
    <property type="entry name" value="P-loop containing nucleoside triphosphate hydrolases"/>
    <property type="match status" value="1"/>
</dbReference>
<dbReference type="PANTHER" id="PTHR10605">
    <property type="entry name" value="HEPARAN SULFATE SULFOTRANSFERASE"/>
    <property type="match status" value="1"/>
</dbReference>
<dbReference type="InterPro" id="IPR037359">
    <property type="entry name" value="NST/OST"/>
</dbReference>
<evidence type="ECO:0000313" key="7">
    <source>
        <dbReference type="EMBL" id="VDK42914.1"/>
    </source>
</evidence>
<dbReference type="InterPro" id="IPR000863">
    <property type="entry name" value="Sulfotransferase_dom"/>
</dbReference>
<dbReference type="EMBL" id="UYRR01030997">
    <property type="protein sequence ID" value="VDK42914.1"/>
    <property type="molecule type" value="Genomic_DNA"/>
</dbReference>
<keyword evidence="2" id="KW-0325">Glycoprotein</keyword>
<keyword evidence="1" id="KW-0808">Transferase</keyword>